<dbReference type="AlphaFoldDB" id="A0A9W6PLP5"/>
<keyword evidence="3" id="KW-0238">DNA-binding</keyword>
<evidence type="ECO:0000256" key="3">
    <source>
        <dbReference type="ARBA" id="ARBA00023125"/>
    </source>
</evidence>
<reference evidence="6" key="1">
    <citation type="submission" date="2023-02" db="EMBL/GenBank/DDBJ databases">
        <title>Kitasatospora phosalacinea NBRC 14362.</title>
        <authorList>
            <person name="Ichikawa N."/>
            <person name="Sato H."/>
            <person name="Tonouchi N."/>
        </authorList>
    </citation>
    <scope>NUCLEOTIDE SEQUENCE</scope>
    <source>
        <strain evidence="6">NBRC 14362</strain>
    </source>
</reference>
<dbReference type="EMBL" id="BSRX01000055">
    <property type="protein sequence ID" value="GLW58580.1"/>
    <property type="molecule type" value="Genomic_DNA"/>
</dbReference>
<keyword evidence="2" id="KW-0805">Transcription regulation</keyword>
<feature type="domain" description="HTH lysR-type" evidence="5">
    <location>
        <begin position="3"/>
        <end position="60"/>
    </location>
</feature>
<evidence type="ECO:0000256" key="1">
    <source>
        <dbReference type="ARBA" id="ARBA00009437"/>
    </source>
</evidence>
<organism evidence="6 7">
    <name type="scientific">Kitasatospora phosalacinea</name>
    <dbReference type="NCBI Taxonomy" id="2065"/>
    <lineage>
        <taxon>Bacteria</taxon>
        <taxon>Bacillati</taxon>
        <taxon>Actinomycetota</taxon>
        <taxon>Actinomycetes</taxon>
        <taxon>Kitasatosporales</taxon>
        <taxon>Streptomycetaceae</taxon>
        <taxon>Kitasatospora</taxon>
    </lineage>
</organism>
<name>A0A9W6PLP5_9ACTN</name>
<comment type="caution">
    <text evidence="6">The sequence shown here is derived from an EMBL/GenBank/DDBJ whole genome shotgun (WGS) entry which is preliminary data.</text>
</comment>
<dbReference type="GO" id="GO:0003677">
    <property type="term" value="F:DNA binding"/>
    <property type="evidence" value="ECO:0007669"/>
    <property type="project" value="UniProtKB-KW"/>
</dbReference>
<keyword evidence="4" id="KW-0804">Transcription</keyword>
<dbReference type="SUPFAM" id="SSF46785">
    <property type="entry name" value="Winged helix' DNA-binding domain"/>
    <property type="match status" value="1"/>
</dbReference>
<dbReference type="RefSeq" id="WP_033253783.1">
    <property type="nucleotide sequence ID" value="NZ_BSRX01000055.1"/>
</dbReference>
<protein>
    <submittedName>
        <fullName evidence="6">Transcriptional regulator</fullName>
    </submittedName>
</protein>
<dbReference type="Pfam" id="PF00126">
    <property type="entry name" value="HTH_1"/>
    <property type="match status" value="1"/>
</dbReference>
<dbReference type="OrthoDB" id="3171102at2"/>
<dbReference type="Pfam" id="PF03466">
    <property type="entry name" value="LysR_substrate"/>
    <property type="match status" value="1"/>
</dbReference>
<dbReference type="PROSITE" id="PS50931">
    <property type="entry name" value="HTH_LYSR"/>
    <property type="match status" value="1"/>
</dbReference>
<dbReference type="Gene3D" id="3.40.190.10">
    <property type="entry name" value="Periplasmic binding protein-like II"/>
    <property type="match status" value="2"/>
</dbReference>
<evidence type="ECO:0000259" key="5">
    <source>
        <dbReference type="PROSITE" id="PS50931"/>
    </source>
</evidence>
<evidence type="ECO:0000313" key="7">
    <source>
        <dbReference type="Proteomes" id="UP001165143"/>
    </source>
</evidence>
<dbReference type="InterPro" id="IPR036390">
    <property type="entry name" value="WH_DNA-bd_sf"/>
</dbReference>
<gene>
    <name evidence="6" type="ORF">Kpho01_65910</name>
</gene>
<evidence type="ECO:0000256" key="2">
    <source>
        <dbReference type="ARBA" id="ARBA00023015"/>
    </source>
</evidence>
<dbReference type="InterPro" id="IPR005119">
    <property type="entry name" value="LysR_subst-bd"/>
</dbReference>
<dbReference type="InterPro" id="IPR036388">
    <property type="entry name" value="WH-like_DNA-bd_sf"/>
</dbReference>
<evidence type="ECO:0000313" key="6">
    <source>
        <dbReference type="EMBL" id="GLW58580.1"/>
    </source>
</evidence>
<proteinExistence type="inferred from homology"/>
<dbReference type="SUPFAM" id="SSF53850">
    <property type="entry name" value="Periplasmic binding protein-like II"/>
    <property type="match status" value="1"/>
</dbReference>
<evidence type="ECO:0000256" key="4">
    <source>
        <dbReference type="ARBA" id="ARBA00023163"/>
    </source>
</evidence>
<dbReference type="GO" id="GO:0003700">
    <property type="term" value="F:DNA-binding transcription factor activity"/>
    <property type="evidence" value="ECO:0007669"/>
    <property type="project" value="InterPro"/>
</dbReference>
<comment type="similarity">
    <text evidence="1">Belongs to the LysR transcriptional regulatory family.</text>
</comment>
<dbReference type="GO" id="GO:0032993">
    <property type="term" value="C:protein-DNA complex"/>
    <property type="evidence" value="ECO:0007669"/>
    <property type="project" value="TreeGrafter"/>
</dbReference>
<dbReference type="PRINTS" id="PR00039">
    <property type="entry name" value="HTHLYSR"/>
</dbReference>
<dbReference type="PANTHER" id="PTHR30346">
    <property type="entry name" value="TRANSCRIPTIONAL DUAL REGULATOR HCAR-RELATED"/>
    <property type="match status" value="1"/>
</dbReference>
<dbReference type="PANTHER" id="PTHR30346:SF30">
    <property type="entry name" value="SMALL NEUTRAL PROTEASE REGULATORY PROTEIN"/>
    <property type="match status" value="1"/>
</dbReference>
<accession>A0A9W6PLP5</accession>
<dbReference type="Gene3D" id="1.10.10.10">
    <property type="entry name" value="Winged helix-like DNA-binding domain superfamily/Winged helix DNA-binding domain"/>
    <property type="match status" value="1"/>
</dbReference>
<dbReference type="InterPro" id="IPR000847">
    <property type="entry name" value="LysR_HTH_N"/>
</dbReference>
<dbReference type="Proteomes" id="UP001165143">
    <property type="component" value="Unassembled WGS sequence"/>
</dbReference>
<sequence length="332" mass="34917">MDLELRHLRVLCAIADSGSVGRAAAAIGASQPATSTQLRRIERYLGAVVFDRTAAGVVPTTFGAEVLAAAREVLSRVDRLGRAAAPDGERPHRELRLTTDCPALLPGTLARARQLRPELRFTLARGRDAEPPVDLAPPLDHHDGADRARGDEFADLALLLDHPGSGLRATPALAARAVATEPVFVALPTGHPLRHHAEPALADLAGEHWLLPAADGASWPALLRAACEAASFAPAGVRELPCGRREVLDLVAAGLGAALVPGSTAPVPGVSVKPLLGTPLWLRYVLLWQRATIGPGLADTLFGAAAAAYRELAAEAPHLHSWAGRTFRPPRT</sequence>